<protein>
    <recommendedName>
        <fullName evidence="3">Transcriptional repressor</fullName>
    </recommendedName>
</protein>
<proteinExistence type="predicted"/>
<evidence type="ECO:0000313" key="1">
    <source>
        <dbReference type="EMBL" id="NML64215.1"/>
    </source>
</evidence>
<keyword evidence="2" id="KW-1185">Reference proteome</keyword>
<reference evidence="1 2" key="1">
    <citation type="submission" date="2020-04" db="EMBL/GenBank/DDBJ databases">
        <title>Hymenobacter polaris sp. nov., isolated from Arctic soil.</title>
        <authorList>
            <person name="Dahal R.H."/>
        </authorList>
    </citation>
    <scope>NUCLEOTIDE SEQUENCE [LARGE SCALE GENOMIC DNA]</scope>
    <source>
        <strain evidence="1 2">RP-2-7</strain>
    </source>
</reference>
<dbReference type="RefSeq" id="WP_169529527.1">
    <property type="nucleotide sequence ID" value="NZ_JABBGH010000001.1"/>
</dbReference>
<dbReference type="AlphaFoldDB" id="A0A7Y0FL68"/>
<dbReference type="InterPro" id="IPR036388">
    <property type="entry name" value="WH-like_DNA-bd_sf"/>
</dbReference>
<organism evidence="1 2">
    <name type="scientific">Hymenobacter polaris</name>
    <dbReference type="NCBI Taxonomy" id="2682546"/>
    <lineage>
        <taxon>Bacteria</taxon>
        <taxon>Pseudomonadati</taxon>
        <taxon>Bacteroidota</taxon>
        <taxon>Cytophagia</taxon>
        <taxon>Cytophagales</taxon>
        <taxon>Hymenobacteraceae</taxon>
        <taxon>Hymenobacter</taxon>
    </lineage>
</organism>
<dbReference type="Proteomes" id="UP000559626">
    <property type="component" value="Unassembled WGS sequence"/>
</dbReference>
<name>A0A7Y0FL68_9BACT</name>
<dbReference type="EMBL" id="JABBGH010000001">
    <property type="protein sequence ID" value="NML64215.1"/>
    <property type="molecule type" value="Genomic_DNA"/>
</dbReference>
<gene>
    <name evidence="1" type="ORF">HHL22_03255</name>
</gene>
<dbReference type="SUPFAM" id="SSF46785">
    <property type="entry name" value="Winged helix' DNA-binding domain"/>
    <property type="match status" value="1"/>
</dbReference>
<dbReference type="InterPro" id="IPR036390">
    <property type="entry name" value="WH_DNA-bd_sf"/>
</dbReference>
<sequence length="149" mass="16259">MLTAEFIAQTLRAHALRLTPSRRAVLEVLVAAPFALSGTEVEQQAPTSLDRATLFRTLRLLEQKHLIHRVVDYTETVRFAAAPALRAASPPLGPPTEHVHLKCLVCQHLYCLPHVPVPAVPEAGGYHVTRRDCLLSGICERCQPGSAAS</sequence>
<accession>A0A7Y0FL68</accession>
<dbReference type="Gene3D" id="1.10.10.10">
    <property type="entry name" value="Winged helix-like DNA-binding domain superfamily/Winged helix DNA-binding domain"/>
    <property type="match status" value="1"/>
</dbReference>
<evidence type="ECO:0000313" key="2">
    <source>
        <dbReference type="Proteomes" id="UP000559626"/>
    </source>
</evidence>
<evidence type="ECO:0008006" key="3">
    <source>
        <dbReference type="Google" id="ProtNLM"/>
    </source>
</evidence>
<comment type="caution">
    <text evidence="1">The sequence shown here is derived from an EMBL/GenBank/DDBJ whole genome shotgun (WGS) entry which is preliminary data.</text>
</comment>